<gene>
    <name evidence="2" type="ORF">ACFSKL_21025</name>
</gene>
<keyword evidence="1" id="KW-0472">Membrane</keyword>
<dbReference type="NCBIfam" id="NF038065">
    <property type="entry name" value="Pr6Pr"/>
    <property type="match status" value="1"/>
</dbReference>
<proteinExistence type="predicted"/>
<feature type="transmembrane region" description="Helical" evidence="1">
    <location>
        <begin position="108"/>
        <end position="124"/>
    </location>
</feature>
<keyword evidence="1" id="KW-0812">Transmembrane</keyword>
<evidence type="ECO:0000313" key="3">
    <source>
        <dbReference type="Proteomes" id="UP001597361"/>
    </source>
</evidence>
<evidence type="ECO:0000256" key="1">
    <source>
        <dbReference type="SAM" id="Phobius"/>
    </source>
</evidence>
<feature type="transmembrane region" description="Helical" evidence="1">
    <location>
        <begin position="175"/>
        <end position="195"/>
    </location>
</feature>
<evidence type="ECO:0000313" key="2">
    <source>
        <dbReference type="EMBL" id="MFD2037294.1"/>
    </source>
</evidence>
<dbReference type="Proteomes" id="UP001597361">
    <property type="component" value="Unassembled WGS sequence"/>
</dbReference>
<sequence>MKRNLATLFAIIAWFAVIVQFYLMVENKVSPIPETIIRFFSFFTILTNTLVAIYFSSQIVKGSLSRFFEKPGKLTAITIYILVVGLVYQFVLRQVWDPTGMQKLVDELLHAATPIATLVYWVLYENKKKIHWNQVPFWLIYPGVYLIFILVRGHFSGFYPYPFVNVAEIGYQQALINSLGVLLLFVLLSSVMILVGKSNSK</sequence>
<keyword evidence="1" id="KW-1133">Transmembrane helix</keyword>
<accession>A0ABW4VRK5</accession>
<dbReference type="RefSeq" id="WP_376889046.1">
    <property type="nucleotide sequence ID" value="NZ_JBHUHR010000046.1"/>
</dbReference>
<dbReference type="EMBL" id="JBHUHR010000046">
    <property type="protein sequence ID" value="MFD2037294.1"/>
    <property type="molecule type" value="Genomic_DNA"/>
</dbReference>
<organism evidence="2 3">
    <name type="scientific">Belliella marina</name>
    <dbReference type="NCBI Taxonomy" id="1644146"/>
    <lineage>
        <taxon>Bacteria</taxon>
        <taxon>Pseudomonadati</taxon>
        <taxon>Bacteroidota</taxon>
        <taxon>Cytophagia</taxon>
        <taxon>Cytophagales</taxon>
        <taxon>Cyclobacteriaceae</taxon>
        <taxon>Belliella</taxon>
    </lineage>
</organism>
<dbReference type="InterPro" id="IPR049713">
    <property type="entry name" value="Pr6Pr-like"/>
</dbReference>
<feature type="transmembrane region" description="Helical" evidence="1">
    <location>
        <begin position="77"/>
        <end position="96"/>
    </location>
</feature>
<feature type="transmembrane region" description="Helical" evidence="1">
    <location>
        <begin position="36"/>
        <end position="56"/>
    </location>
</feature>
<name>A0ABW4VRK5_9BACT</name>
<keyword evidence="3" id="KW-1185">Reference proteome</keyword>
<comment type="caution">
    <text evidence="2">The sequence shown here is derived from an EMBL/GenBank/DDBJ whole genome shotgun (WGS) entry which is preliminary data.</text>
</comment>
<reference evidence="3" key="1">
    <citation type="journal article" date="2019" name="Int. J. Syst. Evol. Microbiol.">
        <title>The Global Catalogue of Microorganisms (GCM) 10K type strain sequencing project: providing services to taxonomists for standard genome sequencing and annotation.</title>
        <authorList>
            <consortium name="The Broad Institute Genomics Platform"/>
            <consortium name="The Broad Institute Genome Sequencing Center for Infectious Disease"/>
            <person name="Wu L."/>
            <person name="Ma J."/>
        </authorList>
    </citation>
    <scope>NUCLEOTIDE SEQUENCE [LARGE SCALE GENOMIC DNA]</scope>
    <source>
        <strain evidence="3">CGMCC 1.15180</strain>
    </source>
</reference>
<feature type="transmembrane region" description="Helical" evidence="1">
    <location>
        <begin position="5"/>
        <end position="24"/>
    </location>
</feature>
<protein>
    <submittedName>
        <fullName evidence="2">Pr6Pr family membrane protein</fullName>
    </submittedName>
</protein>
<feature type="transmembrane region" description="Helical" evidence="1">
    <location>
        <begin position="136"/>
        <end position="155"/>
    </location>
</feature>